<keyword evidence="13" id="KW-1185">Reference proteome</keyword>
<evidence type="ECO:0000256" key="2">
    <source>
        <dbReference type="ARBA" id="ARBA00022516"/>
    </source>
</evidence>
<reference evidence="12 13" key="1">
    <citation type="submission" date="2015-04" db="EMBL/GenBank/DDBJ databases">
        <title>Complete genome sequence of Schizopora paradoxa KUC8140, a cosmopolitan wood degrader in East Asia.</title>
        <authorList>
            <consortium name="DOE Joint Genome Institute"/>
            <person name="Min B."/>
            <person name="Park H."/>
            <person name="Jang Y."/>
            <person name="Kim J.-J."/>
            <person name="Kim K.H."/>
            <person name="Pangilinan J."/>
            <person name="Lipzen A."/>
            <person name="Riley R."/>
            <person name="Grigoriev I.V."/>
            <person name="Spatafora J.W."/>
            <person name="Choi I.-G."/>
        </authorList>
    </citation>
    <scope>NUCLEOTIDE SEQUENCE [LARGE SCALE GENOMIC DNA]</scope>
    <source>
        <strain evidence="12 13">KUC8140</strain>
    </source>
</reference>
<name>A0A0H2RTB7_9AGAM</name>
<evidence type="ECO:0000256" key="10">
    <source>
        <dbReference type="RuleBase" id="RU003750"/>
    </source>
</evidence>
<evidence type="ECO:0000256" key="11">
    <source>
        <dbReference type="SAM" id="Phobius"/>
    </source>
</evidence>
<dbReference type="GO" id="GO:0032049">
    <property type="term" value="P:cardiolipin biosynthetic process"/>
    <property type="evidence" value="ECO:0007669"/>
    <property type="project" value="TreeGrafter"/>
</dbReference>
<dbReference type="Gene3D" id="1.20.120.1760">
    <property type="match status" value="1"/>
</dbReference>
<dbReference type="GO" id="GO:0043337">
    <property type="term" value="F:cardiolipin synthase (CMP-forming)"/>
    <property type="evidence" value="ECO:0007669"/>
    <property type="project" value="TreeGrafter"/>
</dbReference>
<dbReference type="STRING" id="27342.A0A0H2RTB7"/>
<feature type="transmembrane region" description="Helical" evidence="11">
    <location>
        <begin position="225"/>
        <end position="246"/>
    </location>
</feature>
<evidence type="ECO:0000256" key="5">
    <source>
        <dbReference type="ARBA" id="ARBA00022989"/>
    </source>
</evidence>
<comment type="subcellular location">
    <subcellularLocation>
        <location evidence="1">Membrane</location>
        <topology evidence="1">Multi-pass membrane protein</topology>
    </subcellularLocation>
</comment>
<gene>
    <name evidence="12" type="ORF">SCHPADRAFT_829057</name>
</gene>
<accession>A0A0H2RTB7</accession>
<keyword evidence="4 11" id="KW-0812">Transmembrane</keyword>
<dbReference type="PANTHER" id="PTHR14269:SF60">
    <property type="entry name" value="CARDIOLIPIN SYNTHASE (CMP-FORMING)"/>
    <property type="match status" value="1"/>
</dbReference>
<dbReference type="GO" id="GO:0016020">
    <property type="term" value="C:membrane"/>
    <property type="evidence" value="ECO:0007669"/>
    <property type="project" value="UniProtKB-SubCell"/>
</dbReference>
<evidence type="ECO:0000256" key="9">
    <source>
        <dbReference type="ARBA" id="ARBA00023264"/>
    </source>
</evidence>
<dbReference type="PANTHER" id="PTHR14269">
    <property type="entry name" value="CDP-DIACYLGLYCEROL--GLYCEROL-3-PHOSPHATE 3-PHOSPHATIDYLTRANSFERASE-RELATED"/>
    <property type="match status" value="1"/>
</dbReference>
<dbReference type="GO" id="GO:0005739">
    <property type="term" value="C:mitochondrion"/>
    <property type="evidence" value="ECO:0007669"/>
    <property type="project" value="TreeGrafter"/>
</dbReference>
<dbReference type="AlphaFoldDB" id="A0A0H2RTB7"/>
<protein>
    <recommendedName>
        <fullName evidence="14">CDP-alcohol phosphatidyltransferase</fullName>
    </recommendedName>
</protein>
<keyword evidence="7 11" id="KW-0472">Membrane</keyword>
<keyword evidence="2" id="KW-0444">Lipid biosynthesis</keyword>
<dbReference type="OrthoDB" id="10020554at2759"/>
<feature type="transmembrane region" description="Helical" evidence="11">
    <location>
        <begin position="202"/>
        <end position="219"/>
    </location>
</feature>
<keyword evidence="3 10" id="KW-0808">Transferase</keyword>
<evidence type="ECO:0000256" key="7">
    <source>
        <dbReference type="ARBA" id="ARBA00023136"/>
    </source>
</evidence>
<dbReference type="PROSITE" id="PS00379">
    <property type="entry name" value="CDP_ALCOHOL_P_TRANSF"/>
    <property type="match status" value="1"/>
</dbReference>
<evidence type="ECO:0000256" key="6">
    <source>
        <dbReference type="ARBA" id="ARBA00023098"/>
    </source>
</evidence>
<dbReference type="InParanoid" id="A0A0H2RTB7"/>
<dbReference type="InterPro" id="IPR050324">
    <property type="entry name" value="CDP-alcohol_PTase-I"/>
</dbReference>
<dbReference type="Pfam" id="PF01066">
    <property type="entry name" value="CDP-OH_P_transf"/>
    <property type="match status" value="1"/>
</dbReference>
<evidence type="ECO:0000256" key="1">
    <source>
        <dbReference type="ARBA" id="ARBA00004141"/>
    </source>
</evidence>
<organism evidence="12 13">
    <name type="scientific">Schizopora paradoxa</name>
    <dbReference type="NCBI Taxonomy" id="27342"/>
    <lineage>
        <taxon>Eukaryota</taxon>
        <taxon>Fungi</taxon>
        <taxon>Dikarya</taxon>
        <taxon>Basidiomycota</taxon>
        <taxon>Agaricomycotina</taxon>
        <taxon>Agaricomycetes</taxon>
        <taxon>Hymenochaetales</taxon>
        <taxon>Schizoporaceae</taxon>
        <taxon>Schizopora</taxon>
    </lineage>
</organism>
<evidence type="ECO:0000313" key="13">
    <source>
        <dbReference type="Proteomes" id="UP000053477"/>
    </source>
</evidence>
<comment type="similarity">
    <text evidence="10">Belongs to the CDP-alcohol phosphatidyltransferase class-I family.</text>
</comment>
<keyword evidence="6" id="KW-0443">Lipid metabolism</keyword>
<sequence>MANRIRISCSNWRPQRIATSTPQSSTILRPFLLAPSLTRHASSQRQVSRDDPTPESRIIKENIYTIPNALTLSRIAACPFLGWSILNGDFANATALLLYAGMTDWVDGYLARRFQMKSVLGTILDPAADKILMTTLTICLAAKGLLPHPLAFVIIGRDVLLGASAFYIRYKTLPDPKTFKRYWNFSIPSAEVRPTQISKVNTALQLLLMGVTTISPLIATDIHPAMSLLQLVVGGTTVASGISYVFSSKAVRVIGRTTE</sequence>
<evidence type="ECO:0000313" key="12">
    <source>
        <dbReference type="EMBL" id="KLO12688.1"/>
    </source>
</evidence>
<dbReference type="InterPro" id="IPR048254">
    <property type="entry name" value="CDP_ALCOHOL_P_TRANSF_CS"/>
</dbReference>
<dbReference type="Proteomes" id="UP000053477">
    <property type="component" value="Unassembled WGS sequence"/>
</dbReference>
<dbReference type="InterPro" id="IPR000462">
    <property type="entry name" value="CDP-OH_P_trans"/>
</dbReference>
<proteinExistence type="inferred from homology"/>
<evidence type="ECO:0000256" key="3">
    <source>
        <dbReference type="ARBA" id="ARBA00022679"/>
    </source>
</evidence>
<keyword evidence="5 11" id="KW-1133">Transmembrane helix</keyword>
<evidence type="ECO:0008006" key="14">
    <source>
        <dbReference type="Google" id="ProtNLM"/>
    </source>
</evidence>
<keyword evidence="8" id="KW-0594">Phospholipid biosynthesis</keyword>
<dbReference type="EMBL" id="KQ085972">
    <property type="protein sequence ID" value="KLO12688.1"/>
    <property type="molecule type" value="Genomic_DNA"/>
</dbReference>
<dbReference type="InterPro" id="IPR043130">
    <property type="entry name" value="CDP-OH_PTrfase_TM_dom"/>
</dbReference>
<evidence type="ECO:0000256" key="8">
    <source>
        <dbReference type="ARBA" id="ARBA00023209"/>
    </source>
</evidence>
<evidence type="ECO:0000256" key="4">
    <source>
        <dbReference type="ARBA" id="ARBA00022692"/>
    </source>
</evidence>
<keyword evidence="9" id="KW-1208">Phospholipid metabolism</keyword>